<keyword evidence="1" id="KW-1133">Transmembrane helix</keyword>
<feature type="transmembrane region" description="Helical" evidence="1">
    <location>
        <begin position="93"/>
        <end position="113"/>
    </location>
</feature>
<dbReference type="AlphaFoldDB" id="A0A263BQY2"/>
<comment type="caution">
    <text evidence="2">The sequence shown here is derived from an EMBL/GenBank/DDBJ whole genome shotgun (WGS) entry which is preliminary data.</text>
</comment>
<dbReference type="RefSeq" id="WP_094925992.1">
    <property type="nucleotide sequence ID" value="NZ_NPIA01000008.1"/>
</dbReference>
<feature type="transmembrane region" description="Helical" evidence="1">
    <location>
        <begin position="62"/>
        <end position="81"/>
    </location>
</feature>
<evidence type="ECO:0000256" key="1">
    <source>
        <dbReference type="SAM" id="Phobius"/>
    </source>
</evidence>
<proteinExistence type="predicted"/>
<evidence type="ECO:0000313" key="3">
    <source>
        <dbReference type="Proteomes" id="UP000217083"/>
    </source>
</evidence>
<reference evidence="2 3" key="2">
    <citation type="submission" date="2017-09" db="EMBL/GenBank/DDBJ databases">
        <title>Bacillus patelloidae sp. nov., isolated from the intestinal tract of a marine limpet.</title>
        <authorList>
            <person name="Liu R."/>
            <person name="Dong C."/>
            <person name="Shao Z."/>
        </authorList>
    </citation>
    <scope>NUCLEOTIDE SEQUENCE [LARGE SCALE GENOMIC DNA]</scope>
    <source>
        <strain evidence="2 3">SA5d-4</strain>
    </source>
</reference>
<keyword evidence="1" id="KW-0472">Membrane</keyword>
<dbReference type="Proteomes" id="UP000217083">
    <property type="component" value="Unassembled WGS sequence"/>
</dbReference>
<feature type="transmembrane region" description="Helical" evidence="1">
    <location>
        <begin position="6"/>
        <end position="25"/>
    </location>
</feature>
<protein>
    <submittedName>
        <fullName evidence="2">Uncharacterized protein</fullName>
    </submittedName>
</protein>
<evidence type="ECO:0000313" key="2">
    <source>
        <dbReference type="EMBL" id="OZM56103.1"/>
    </source>
</evidence>
<gene>
    <name evidence="2" type="ORF">CIB95_13420</name>
</gene>
<keyword evidence="1" id="KW-0812">Transmembrane</keyword>
<accession>A0A263BQY2</accession>
<name>A0A263BQY2_9BACI</name>
<organism evidence="2 3">
    <name type="scientific">Lottiidibacillus patelloidae</name>
    <dbReference type="NCBI Taxonomy" id="2670334"/>
    <lineage>
        <taxon>Bacteria</taxon>
        <taxon>Bacillati</taxon>
        <taxon>Bacillota</taxon>
        <taxon>Bacilli</taxon>
        <taxon>Bacillales</taxon>
        <taxon>Bacillaceae</taxon>
        <taxon>Lottiidibacillus</taxon>
    </lineage>
</organism>
<keyword evidence="3" id="KW-1185">Reference proteome</keyword>
<dbReference type="EMBL" id="NPIA01000008">
    <property type="protein sequence ID" value="OZM56103.1"/>
    <property type="molecule type" value="Genomic_DNA"/>
</dbReference>
<reference evidence="3" key="1">
    <citation type="submission" date="2017-08" db="EMBL/GenBank/DDBJ databases">
        <authorList>
            <person name="Huang Z."/>
        </authorList>
    </citation>
    <scope>NUCLEOTIDE SEQUENCE [LARGE SCALE GENOMIC DNA]</scope>
    <source>
        <strain evidence="3">SA5d-4</strain>
    </source>
</reference>
<sequence length="118" mass="13862">MKNLYVKGFFIFFILSICLSFFRVYQLGHNAEPYNLFHILPALMFNEIFDGIFPFYPDVINFIPIALTDGVLGALTVLLIKLFPANIRNKKEYFYLVLLISFICTQWIIFNYVPIFQS</sequence>